<gene>
    <name evidence="4" type="ORF">POVCU1_029470</name>
</gene>
<evidence type="ECO:0000256" key="1">
    <source>
        <dbReference type="SAM" id="Coils"/>
    </source>
</evidence>
<keyword evidence="1" id="KW-0175">Coiled coil</keyword>
<proteinExistence type="predicted"/>
<dbReference type="AlphaFoldDB" id="A0A1A8WSQ7"/>
<protein>
    <submittedName>
        <fullName evidence="4">Uncharacterized protein</fullName>
    </submittedName>
</protein>
<name>A0A1A8WSQ7_PLAOA</name>
<reference evidence="5" key="1">
    <citation type="submission" date="2016-05" db="EMBL/GenBank/DDBJ databases">
        <authorList>
            <person name="Naeem Raeece"/>
        </authorList>
    </citation>
    <scope>NUCLEOTIDE SEQUENCE [LARGE SCALE GENOMIC DNA]</scope>
</reference>
<feature type="coiled-coil region" evidence="1">
    <location>
        <begin position="906"/>
        <end position="957"/>
    </location>
</feature>
<feature type="chain" id="PRO_5008381111" evidence="3">
    <location>
        <begin position="18"/>
        <end position="1170"/>
    </location>
</feature>
<sequence length="1170" mass="137982">MKPSILFFVALLRVCFSFITKNNDLFFYTNKTLVIPRQKKKKILFRVNSNENNSSCVNQNEIYEGDIYDHVRKEQVEKQEHYEEEERKGRKFLNALKEDDYNYLYFYHIYKKVNMIKKEKYIYNPTKYESVRSYIKRELKDCLDINTTSYIFKISEYYAKDILETSVYVSEIVNILSFFTFNSSCNIQSAKNGTNERTNGAVELVDGVYPVDEHNVNTKYPPGEQDSYAFDKKNISDIRDMPQYLINEDKNEKVNFSNSYNPNLYDEENIKMVKENFIGKMGNKLEMTKGQYDIHYNVGTNRDKINNSQQNYEQNQLYTTNERDIKKKISRIIKRDEKYKSFCFYFYRLVDAISGLFCCIGKRRKRDDIFTFLKNKKLTEKIKNYHLDNVKFSVPFMIYIIRLTKYKDAYFLCSLKRLKQYNVEDIKHIFVNCMHDNLLDISYLKNMEYEYITKEKKKKELVNPLIFNINKISNDNKKNLCMNTCSISSKHIEHSHLTKLEKEYNHLVKKYSKVVKVRKDANFSEGDLKDIINDLLNKNVFSKKGKAKMGKNKRGKKDHSLFPVDIYEVEEDRLREVLRKRYAHVYGDIADVESSREGSSHEGSSHEGSSRTISGKLDNLIRKMNNLLDSYGIYINVHLKSDDKGNDEQEETGTPREESDIKKKENGDTLEEIRGNVGQISRTVDLSKVSLSEIKKYISAKREREIEMVRNHSGERKQEKEKLKETGVEAEKQSQEEVEVRRDNDVFKYFDITQKQDSITFEVCNTILENEANLTRGQESDYTLGLVNNYALNQVDDYELDEVINKLEEMDIQKGEGVEGVEVEKDEEMDNKLGGEMDGVMDDEMDNKLGGEMDGVMDDEMDNKLDNKLGGEMDDQMDDKMDDEMDDEMECKMDDDADRRRRKEKINKEGAEMKKLKLHLDLMEKKKGKYSFENIYAKTFEEKIELLLAILERESRKKIIVCTDESERELIKMKCKLANVQYEYLMSSIKSIKHFLLKESNCKTSCFIFTNEIEDTLQLRKIFGALSERTDDNDINFYHFEKNVQKCAVFKKLFFAIINEEDSYLVHLRRGKKDSHKDSVKSNDSGSGKKVGKRGNDPVFVPFHKRREKRKLSKSEENWLSFRRRTLKKIDEMKKKAELIKKRKMEKRDRKIKRVVAKLKSKRQAVSRGR</sequence>
<feature type="signal peptide" evidence="3">
    <location>
        <begin position="1"/>
        <end position="17"/>
    </location>
</feature>
<evidence type="ECO:0000256" key="3">
    <source>
        <dbReference type="SAM" id="SignalP"/>
    </source>
</evidence>
<feature type="compositionally biased region" description="Basic and acidic residues" evidence="2">
    <location>
        <begin position="593"/>
        <end position="609"/>
    </location>
</feature>
<evidence type="ECO:0000313" key="4">
    <source>
        <dbReference type="EMBL" id="SBS95344.1"/>
    </source>
</evidence>
<feature type="region of interest" description="Disordered" evidence="2">
    <location>
        <begin position="592"/>
        <end position="612"/>
    </location>
</feature>
<organism evidence="4 5">
    <name type="scientific">Plasmodium ovale curtisi</name>
    <dbReference type="NCBI Taxonomy" id="864141"/>
    <lineage>
        <taxon>Eukaryota</taxon>
        <taxon>Sar</taxon>
        <taxon>Alveolata</taxon>
        <taxon>Apicomplexa</taxon>
        <taxon>Aconoidasida</taxon>
        <taxon>Haemosporida</taxon>
        <taxon>Plasmodiidae</taxon>
        <taxon>Plasmodium</taxon>
        <taxon>Plasmodium (Plasmodium)</taxon>
    </lineage>
</organism>
<evidence type="ECO:0000256" key="2">
    <source>
        <dbReference type="SAM" id="MobiDB-lite"/>
    </source>
</evidence>
<feature type="region of interest" description="Disordered" evidence="2">
    <location>
        <begin position="1075"/>
        <end position="1108"/>
    </location>
</feature>
<accession>A0A1A8WSQ7</accession>
<feature type="coiled-coil region" evidence="1">
    <location>
        <begin position="1123"/>
        <end position="1150"/>
    </location>
</feature>
<dbReference type="Proteomes" id="UP000078546">
    <property type="component" value="Unassembled WGS sequence"/>
</dbReference>
<feature type="region of interest" description="Disordered" evidence="2">
    <location>
        <begin position="712"/>
        <end position="737"/>
    </location>
</feature>
<dbReference type="EMBL" id="FLQV01000542">
    <property type="protein sequence ID" value="SBS95344.1"/>
    <property type="molecule type" value="Genomic_DNA"/>
</dbReference>
<keyword evidence="3" id="KW-0732">Signal</keyword>
<evidence type="ECO:0000313" key="5">
    <source>
        <dbReference type="Proteomes" id="UP000078546"/>
    </source>
</evidence>
<feature type="region of interest" description="Disordered" evidence="2">
    <location>
        <begin position="643"/>
        <end position="674"/>
    </location>
</feature>